<sequence length="125" mass="13998">MKIFSGIPALFALSTVNALPSIIQYHFPNATWEFSLYQNNHCTGEITLFYGTKGTPCRDAILNGGALGYINNKIADSNCTVHLFNDSHCSRNRTVDILGNEERQTCLVPTWEGSKTQIKSYYVRC</sequence>
<dbReference type="AlphaFoldDB" id="A0A5N6TNE3"/>
<dbReference type="EMBL" id="ML742186">
    <property type="protein sequence ID" value="KAE8147876.1"/>
    <property type="molecule type" value="Genomic_DNA"/>
</dbReference>
<dbReference type="OrthoDB" id="4481863at2759"/>
<evidence type="ECO:0000313" key="2">
    <source>
        <dbReference type="EMBL" id="KAE8147876.1"/>
    </source>
</evidence>
<evidence type="ECO:0000313" key="3">
    <source>
        <dbReference type="Proteomes" id="UP000325780"/>
    </source>
</evidence>
<name>A0A5N6TNE3_ASPAV</name>
<evidence type="ECO:0000256" key="1">
    <source>
        <dbReference type="SAM" id="SignalP"/>
    </source>
</evidence>
<proteinExistence type="predicted"/>
<keyword evidence="3" id="KW-1185">Reference proteome</keyword>
<gene>
    <name evidence="2" type="ORF">BDV25DRAFT_142311</name>
</gene>
<keyword evidence="1" id="KW-0732">Signal</keyword>
<dbReference type="Proteomes" id="UP000325780">
    <property type="component" value="Unassembled WGS sequence"/>
</dbReference>
<protein>
    <submittedName>
        <fullName evidence="2">Uncharacterized protein</fullName>
    </submittedName>
</protein>
<feature type="signal peptide" evidence="1">
    <location>
        <begin position="1"/>
        <end position="18"/>
    </location>
</feature>
<reference evidence="2 3" key="1">
    <citation type="submission" date="2019-04" db="EMBL/GenBank/DDBJ databases">
        <title>Friends and foes A comparative genomics study of 23 Aspergillus species from section Flavi.</title>
        <authorList>
            <consortium name="DOE Joint Genome Institute"/>
            <person name="Kjaerbolling I."/>
            <person name="Vesth T."/>
            <person name="Frisvad J.C."/>
            <person name="Nybo J.L."/>
            <person name="Theobald S."/>
            <person name="Kildgaard S."/>
            <person name="Isbrandt T."/>
            <person name="Kuo A."/>
            <person name="Sato A."/>
            <person name="Lyhne E.K."/>
            <person name="Kogle M.E."/>
            <person name="Wiebenga A."/>
            <person name="Kun R.S."/>
            <person name="Lubbers R.J."/>
            <person name="Makela M.R."/>
            <person name="Barry K."/>
            <person name="Chovatia M."/>
            <person name="Clum A."/>
            <person name="Daum C."/>
            <person name="Haridas S."/>
            <person name="He G."/>
            <person name="LaButti K."/>
            <person name="Lipzen A."/>
            <person name="Mondo S."/>
            <person name="Riley R."/>
            <person name="Salamov A."/>
            <person name="Simmons B.A."/>
            <person name="Magnuson J.K."/>
            <person name="Henrissat B."/>
            <person name="Mortensen U.H."/>
            <person name="Larsen T.O."/>
            <person name="Devries R.P."/>
            <person name="Grigoriev I.V."/>
            <person name="Machida M."/>
            <person name="Baker S.E."/>
            <person name="Andersen M.R."/>
        </authorList>
    </citation>
    <scope>NUCLEOTIDE SEQUENCE [LARGE SCALE GENOMIC DNA]</scope>
    <source>
        <strain evidence="2 3">IBT 18842</strain>
    </source>
</reference>
<feature type="chain" id="PRO_5024960365" evidence="1">
    <location>
        <begin position="19"/>
        <end position="125"/>
    </location>
</feature>
<organism evidence="2 3">
    <name type="scientific">Aspergillus avenaceus</name>
    <dbReference type="NCBI Taxonomy" id="36643"/>
    <lineage>
        <taxon>Eukaryota</taxon>
        <taxon>Fungi</taxon>
        <taxon>Dikarya</taxon>
        <taxon>Ascomycota</taxon>
        <taxon>Pezizomycotina</taxon>
        <taxon>Eurotiomycetes</taxon>
        <taxon>Eurotiomycetidae</taxon>
        <taxon>Eurotiales</taxon>
        <taxon>Aspergillaceae</taxon>
        <taxon>Aspergillus</taxon>
        <taxon>Aspergillus subgen. Circumdati</taxon>
    </lineage>
</organism>
<accession>A0A5N6TNE3</accession>